<dbReference type="SUPFAM" id="SSF103473">
    <property type="entry name" value="MFS general substrate transporter"/>
    <property type="match status" value="1"/>
</dbReference>
<evidence type="ECO:0000256" key="8">
    <source>
        <dbReference type="SAM" id="Phobius"/>
    </source>
</evidence>
<dbReference type="PROSITE" id="PS01023">
    <property type="entry name" value="PTR2_2"/>
    <property type="match status" value="1"/>
</dbReference>
<feature type="transmembrane region" description="Helical" evidence="8">
    <location>
        <begin position="256"/>
        <end position="276"/>
    </location>
</feature>
<dbReference type="PANTHER" id="PTHR23517">
    <property type="entry name" value="RESISTANCE PROTEIN MDTM, PUTATIVE-RELATED-RELATED"/>
    <property type="match status" value="1"/>
</dbReference>
<evidence type="ECO:0000256" key="4">
    <source>
        <dbReference type="ARBA" id="ARBA00022692"/>
    </source>
</evidence>
<dbReference type="InterPro" id="IPR000109">
    <property type="entry name" value="POT_fam"/>
</dbReference>
<dbReference type="Pfam" id="PF00854">
    <property type="entry name" value="PTR2"/>
    <property type="match status" value="1"/>
</dbReference>
<evidence type="ECO:0000313" key="10">
    <source>
        <dbReference type="Proteomes" id="UP001500683"/>
    </source>
</evidence>
<feature type="transmembrane region" description="Helical" evidence="8">
    <location>
        <begin position="33"/>
        <end position="52"/>
    </location>
</feature>
<evidence type="ECO:0000256" key="7">
    <source>
        <dbReference type="RuleBase" id="RU003755"/>
    </source>
</evidence>
<keyword evidence="5 8" id="KW-1133">Transmembrane helix</keyword>
<comment type="caution">
    <text evidence="9">The sequence shown here is derived from an EMBL/GenBank/DDBJ whole genome shotgun (WGS) entry which is preliminary data.</text>
</comment>
<dbReference type="PANTHER" id="PTHR23517:SF15">
    <property type="entry name" value="PROTON-DEPENDENT OLIGOPEPTIDE FAMILY TRANSPORT PROTEIN"/>
    <property type="match status" value="1"/>
</dbReference>
<proteinExistence type="inferred from homology"/>
<evidence type="ECO:0000313" key="9">
    <source>
        <dbReference type="EMBL" id="GAA4067772.1"/>
    </source>
</evidence>
<feature type="transmembrane region" description="Helical" evidence="8">
    <location>
        <begin position="156"/>
        <end position="175"/>
    </location>
</feature>
<keyword evidence="3" id="KW-1003">Cell membrane</keyword>
<organism evidence="9 10">
    <name type="scientific">Actinomadura miaoliensis</name>
    <dbReference type="NCBI Taxonomy" id="430685"/>
    <lineage>
        <taxon>Bacteria</taxon>
        <taxon>Bacillati</taxon>
        <taxon>Actinomycetota</taxon>
        <taxon>Actinomycetes</taxon>
        <taxon>Streptosporangiales</taxon>
        <taxon>Thermomonosporaceae</taxon>
        <taxon>Actinomadura</taxon>
    </lineage>
</organism>
<evidence type="ECO:0000256" key="3">
    <source>
        <dbReference type="ARBA" id="ARBA00022475"/>
    </source>
</evidence>
<dbReference type="InterPro" id="IPR036259">
    <property type="entry name" value="MFS_trans_sf"/>
</dbReference>
<sequence>MATTSTRAPAGRTFFGHPWGLATLFFTEMWERFSFYGMRGILVLFLIAPPSQSGLGLAEGTAKALLGVYMAMVYFAALPGGWLADRILGARRTVLAGCVVIMCGHLSMAVPAGAGAVYLGLALIILGSGLLKPNISTMVGRLYSQEDDARRDSAFSLFYLGVNIGALAPFVVGYLGENINWHLGFGAAAAGMALGLTQYVLGARHLRGVGDQPGHRLTPDERRRLARAAGGVLAAAVPAVAVAAVALGGITVDHVTVALTVLAVAVPVAYFAYLFRSHEVTAEERTRLRAYVWLFAAAALFWMIYDQAAGPLNIFAERSVDLTVFGWRMPASWTQNINPIMIICLSGFFAWLWLRLGDRVTIPQKFAFGLVMCGLSFVVMSMAAHAAAGGVRVSLLWLVAVYLLQTVGELALSPVGLSVTVKLAPRAFVGQLLGVWFLAVACGDAVGGQVARLQDVWGGVRYFLLLGAVTVAAGAAMFAFARTLGRLAGQGGDREPRTAAVP</sequence>
<feature type="transmembrane region" description="Helical" evidence="8">
    <location>
        <begin position="394"/>
        <end position="415"/>
    </location>
</feature>
<dbReference type="Proteomes" id="UP001500683">
    <property type="component" value="Unassembled WGS sequence"/>
</dbReference>
<feature type="transmembrane region" description="Helical" evidence="8">
    <location>
        <begin position="116"/>
        <end position="135"/>
    </location>
</feature>
<evidence type="ECO:0000256" key="5">
    <source>
        <dbReference type="ARBA" id="ARBA00022989"/>
    </source>
</evidence>
<dbReference type="InterPro" id="IPR018456">
    <property type="entry name" value="PTR2_symporter_CS"/>
</dbReference>
<dbReference type="RefSeq" id="WP_344945007.1">
    <property type="nucleotide sequence ID" value="NZ_BAAAZG010000012.1"/>
</dbReference>
<comment type="similarity">
    <text evidence="7">Belongs to the major facilitator superfamily. Proton-dependent oligopeptide transporter (POT/PTR) (TC 2.A.17) family.</text>
</comment>
<feature type="transmembrane region" description="Helical" evidence="8">
    <location>
        <begin position="366"/>
        <end position="388"/>
    </location>
</feature>
<comment type="subcellular location">
    <subcellularLocation>
        <location evidence="1">Cell membrane</location>
        <topology evidence="1">Multi-pass membrane protein</topology>
    </subcellularLocation>
    <subcellularLocation>
        <location evidence="7">Membrane</location>
        <topology evidence="7">Multi-pass membrane protein</topology>
    </subcellularLocation>
</comment>
<feature type="transmembrane region" description="Helical" evidence="8">
    <location>
        <begin position="288"/>
        <end position="305"/>
    </location>
</feature>
<evidence type="ECO:0000256" key="6">
    <source>
        <dbReference type="ARBA" id="ARBA00023136"/>
    </source>
</evidence>
<feature type="transmembrane region" description="Helical" evidence="8">
    <location>
        <begin position="427"/>
        <end position="450"/>
    </location>
</feature>
<keyword evidence="4 7" id="KW-0812">Transmembrane</keyword>
<accession>A0ABP7VI48</accession>
<dbReference type="Gene3D" id="1.20.1250.20">
    <property type="entry name" value="MFS general substrate transporter like domains"/>
    <property type="match status" value="1"/>
</dbReference>
<evidence type="ECO:0000256" key="1">
    <source>
        <dbReference type="ARBA" id="ARBA00004651"/>
    </source>
</evidence>
<keyword evidence="6 8" id="KW-0472">Membrane</keyword>
<dbReference type="EMBL" id="BAAAZG010000012">
    <property type="protein sequence ID" value="GAA4067772.1"/>
    <property type="molecule type" value="Genomic_DNA"/>
</dbReference>
<gene>
    <name evidence="9" type="ORF">GCM10022214_23150</name>
</gene>
<name>A0ABP7VI48_9ACTN</name>
<feature type="transmembrane region" description="Helical" evidence="8">
    <location>
        <begin position="225"/>
        <end position="250"/>
    </location>
</feature>
<feature type="transmembrane region" description="Helical" evidence="8">
    <location>
        <begin position="181"/>
        <end position="201"/>
    </location>
</feature>
<protein>
    <submittedName>
        <fullName evidence="9">MFS transporter</fullName>
    </submittedName>
</protein>
<dbReference type="NCBIfam" id="TIGR00924">
    <property type="entry name" value="yjdL_sub1_fam"/>
    <property type="match status" value="1"/>
</dbReference>
<dbReference type="CDD" id="cd17346">
    <property type="entry name" value="MFS_DtpA_like"/>
    <property type="match status" value="1"/>
</dbReference>
<evidence type="ECO:0000256" key="2">
    <source>
        <dbReference type="ARBA" id="ARBA00022448"/>
    </source>
</evidence>
<dbReference type="InterPro" id="IPR005279">
    <property type="entry name" value="Dipep/tripep_permease"/>
</dbReference>
<dbReference type="InterPro" id="IPR050171">
    <property type="entry name" value="MFS_Transporters"/>
</dbReference>
<keyword evidence="2 7" id="KW-0813">Transport</keyword>
<feature type="transmembrane region" description="Helical" evidence="8">
    <location>
        <begin position="64"/>
        <end position="84"/>
    </location>
</feature>
<feature type="transmembrane region" description="Helical" evidence="8">
    <location>
        <begin position="337"/>
        <end position="354"/>
    </location>
</feature>
<keyword evidence="10" id="KW-1185">Reference proteome</keyword>
<feature type="transmembrane region" description="Helical" evidence="8">
    <location>
        <begin position="462"/>
        <end position="481"/>
    </location>
</feature>
<reference evidence="10" key="1">
    <citation type="journal article" date="2019" name="Int. J. Syst. Evol. Microbiol.">
        <title>The Global Catalogue of Microorganisms (GCM) 10K type strain sequencing project: providing services to taxonomists for standard genome sequencing and annotation.</title>
        <authorList>
            <consortium name="The Broad Institute Genomics Platform"/>
            <consortium name="The Broad Institute Genome Sequencing Center for Infectious Disease"/>
            <person name="Wu L."/>
            <person name="Ma J."/>
        </authorList>
    </citation>
    <scope>NUCLEOTIDE SEQUENCE [LARGE SCALE GENOMIC DNA]</scope>
    <source>
        <strain evidence="10">JCM 16702</strain>
    </source>
</reference>